<feature type="transmembrane region" description="Helical" evidence="1">
    <location>
        <begin position="39"/>
        <end position="58"/>
    </location>
</feature>
<dbReference type="RefSeq" id="WP_340603609.1">
    <property type="nucleotide sequence ID" value="NZ_JBBMXV010000002.1"/>
</dbReference>
<keyword evidence="1" id="KW-0472">Membrane</keyword>
<protein>
    <recommendedName>
        <fullName evidence="2">DUF8107 domain-containing protein</fullName>
    </recommendedName>
</protein>
<keyword evidence="1" id="KW-1133">Transmembrane helix</keyword>
<feature type="domain" description="DUF8107" evidence="2">
    <location>
        <begin position="2"/>
        <end position="59"/>
    </location>
</feature>
<dbReference type="AlphaFoldDB" id="A0ABD5V4W5"/>
<dbReference type="InterPro" id="IPR058420">
    <property type="entry name" value="DUF8107"/>
</dbReference>
<name>A0ABD5V4W5_9EURY</name>
<evidence type="ECO:0000313" key="4">
    <source>
        <dbReference type="Proteomes" id="UP001596312"/>
    </source>
</evidence>
<comment type="caution">
    <text evidence="3">The sequence shown here is derived from an EMBL/GenBank/DDBJ whole genome shotgun (WGS) entry which is preliminary data.</text>
</comment>
<gene>
    <name evidence="3" type="ORF">ACFQGH_07750</name>
</gene>
<sequence length="59" mass="6502">MARSQGDPRVLFAMNLVLSATFCYTVVWGLDFIGALEFSWPLIAGTTALLMVITHVVTR</sequence>
<proteinExistence type="predicted"/>
<organism evidence="3 4">
    <name type="scientific">Halalkalicoccus tibetensis</name>
    <dbReference type="NCBI Taxonomy" id="175632"/>
    <lineage>
        <taxon>Archaea</taxon>
        <taxon>Methanobacteriati</taxon>
        <taxon>Methanobacteriota</taxon>
        <taxon>Stenosarchaea group</taxon>
        <taxon>Halobacteria</taxon>
        <taxon>Halobacteriales</taxon>
        <taxon>Halococcaceae</taxon>
        <taxon>Halalkalicoccus</taxon>
    </lineage>
</organism>
<evidence type="ECO:0000259" key="2">
    <source>
        <dbReference type="Pfam" id="PF26409"/>
    </source>
</evidence>
<reference evidence="3 4" key="1">
    <citation type="journal article" date="2019" name="Int. J. Syst. Evol. Microbiol.">
        <title>The Global Catalogue of Microorganisms (GCM) 10K type strain sequencing project: providing services to taxonomists for standard genome sequencing and annotation.</title>
        <authorList>
            <consortium name="The Broad Institute Genomics Platform"/>
            <consortium name="The Broad Institute Genome Sequencing Center for Infectious Disease"/>
            <person name="Wu L."/>
            <person name="Ma J."/>
        </authorList>
    </citation>
    <scope>NUCLEOTIDE SEQUENCE [LARGE SCALE GENOMIC DNA]</scope>
    <source>
        <strain evidence="3 4">CGMCC 1.3240</strain>
    </source>
</reference>
<accession>A0ABD5V4W5</accession>
<keyword evidence="1" id="KW-0812">Transmembrane</keyword>
<feature type="transmembrane region" description="Helical" evidence="1">
    <location>
        <begin position="12"/>
        <end position="33"/>
    </location>
</feature>
<evidence type="ECO:0000313" key="3">
    <source>
        <dbReference type="EMBL" id="MFC6905095.1"/>
    </source>
</evidence>
<dbReference type="EMBL" id="JBHSXQ010000002">
    <property type="protein sequence ID" value="MFC6905095.1"/>
    <property type="molecule type" value="Genomic_DNA"/>
</dbReference>
<keyword evidence="4" id="KW-1185">Reference proteome</keyword>
<dbReference type="Pfam" id="PF26409">
    <property type="entry name" value="DUF8107"/>
    <property type="match status" value="1"/>
</dbReference>
<dbReference type="Proteomes" id="UP001596312">
    <property type="component" value="Unassembled WGS sequence"/>
</dbReference>
<evidence type="ECO:0000256" key="1">
    <source>
        <dbReference type="SAM" id="Phobius"/>
    </source>
</evidence>